<evidence type="ECO:0000259" key="7">
    <source>
        <dbReference type="PROSITE" id="PS50850"/>
    </source>
</evidence>
<name>A0A4R0RRR8_9APHY</name>
<feature type="transmembrane region" description="Helical" evidence="6">
    <location>
        <begin position="118"/>
        <end position="137"/>
    </location>
</feature>
<dbReference type="EMBL" id="RWJN01000020">
    <property type="protein sequence ID" value="TCD70506.1"/>
    <property type="molecule type" value="Genomic_DNA"/>
</dbReference>
<dbReference type="InterPro" id="IPR020846">
    <property type="entry name" value="MFS_dom"/>
</dbReference>
<keyword evidence="3 6" id="KW-0812">Transmembrane</keyword>
<dbReference type="GO" id="GO:0005886">
    <property type="term" value="C:plasma membrane"/>
    <property type="evidence" value="ECO:0007669"/>
    <property type="project" value="TreeGrafter"/>
</dbReference>
<evidence type="ECO:0000256" key="1">
    <source>
        <dbReference type="ARBA" id="ARBA00004141"/>
    </source>
</evidence>
<feature type="transmembrane region" description="Helical" evidence="6">
    <location>
        <begin position="44"/>
        <end position="65"/>
    </location>
</feature>
<feature type="transmembrane region" description="Helical" evidence="6">
    <location>
        <begin position="375"/>
        <end position="395"/>
    </location>
</feature>
<feature type="domain" description="Major facilitator superfamily (MFS) profile" evidence="7">
    <location>
        <begin position="52"/>
        <end position="464"/>
    </location>
</feature>
<evidence type="ECO:0000256" key="3">
    <source>
        <dbReference type="ARBA" id="ARBA00022692"/>
    </source>
</evidence>
<dbReference type="AlphaFoldDB" id="A0A4R0RRR8"/>
<feature type="transmembrane region" description="Helical" evidence="6">
    <location>
        <begin position="927"/>
        <end position="947"/>
    </location>
</feature>
<feature type="transmembrane region" description="Helical" evidence="6">
    <location>
        <begin position="896"/>
        <end position="915"/>
    </location>
</feature>
<feature type="transmembrane region" description="Helical" evidence="6">
    <location>
        <begin position="439"/>
        <end position="459"/>
    </location>
</feature>
<feature type="transmembrane region" description="Helical" evidence="6">
    <location>
        <begin position="574"/>
        <end position="595"/>
    </location>
</feature>
<evidence type="ECO:0000256" key="2">
    <source>
        <dbReference type="ARBA" id="ARBA00022448"/>
    </source>
</evidence>
<evidence type="ECO:0000256" key="5">
    <source>
        <dbReference type="ARBA" id="ARBA00023136"/>
    </source>
</evidence>
<keyword evidence="9" id="KW-1185">Reference proteome</keyword>
<organism evidence="8 9">
    <name type="scientific">Steccherinum ochraceum</name>
    <dbReference type="NCBI Taxonomy" id="92696"/>
    <lineage>
        <taxon>Eukaryota</taxon>
        <taxon>Fungi</taxon>
        <taxon>Dikarya</taxon>
        <taxon>Basidiomycota</taxon>
        <taxon>Agaricomycotina</taxon>
        <taxon>Agaricomycetes</taxon>
        <taxon>Polyporales</taxon>
        <taxon>Steccherinaceae</taxon>
        <taxon>Steccherinum</taxon>
    </lineage>
</organism>
<keyword evidence="4 6" id="KW-1133">Transmembrane helix</keyword>
<sequence>MVDALKVAPSTDGSSQKGSVDASLEEKAVGTLSSQFKHINERKLLFKIDVRVLSVLAIVYFTAFLDRVNIGNAAVFGLKPDLGLTGNQYNTALVITFVPYILFEIPSNVLLKRLRPHLWLSLCAFGFGLVTIFQGFAQNYSGILAARFFLGVFESGILPGCYYLTSMWYKREEAQKRFTFLFSAIALAGAFGGLLASAIGKMSGMRGMLGWRWVFILEGVLTCLIAAASYFLISDFPEQATWLSDEEKEFMKAKLKEDVGESGIDEKVTLSRFFAILKDYKVFVAGLMYFGLVVPAYSFVYFAPSILQTLGHSPIRTQLLSVPPYACGFVYSMTVAFASDYFKHRFLFALVSALMSLVGYAALLSDLGNNKVEYAMLFLGSTGVYAAMPIVLCWYSMNVRGHVNRAVAGGWQLAFGNIGGIVASYAFVASDAPKYLHGYLILVVLLCVSIVGLVAYYVIVKLENRRLIREGNTDPTLNLDRKPITEMDHAVEKHQPRPADSTLDEKDGSINFDEEPLQRFPDVDNEKLLRKIDLRLVPVLSTLYVLAFLDRVNIGNAAIFGLKQDLNLTGDQFNTALVIFFVPFAILEVPSNILLKRLQPHIWLTGCIFAFGLITILQGLTQNYAGLLTRFFLGKPDRSCIFESGMLPGCFYLMSMWYKRDEAQKRYTFLFSGCTLAGAFGGLLASAIGKMDGMRGLLGWRWVFILEGLLTCVASFFFFFLIPNFPEKTTWLSQEEKAFLHAKLKADVGSGGEQDTLSVKRVITILGDYKVILAGFQYFGLVVTAYSFVYFTPTIILDYGHGPIETQLLSVPPYACAFVVAMVASAISDRLEHRFFFAIGGVFLTIAGQAILNTVHHNTNLQYAALFMVASGNYTTMPIVLCWFSMNVRGHLERGISIGWQIGFGGIGGIISSYAFLAKDAPEYRTGYRICIAFQCVTALAITLYYIGVSFENRRQKTDTVDQLEGGDSDSIVPFRYYT</sequence>
<feature type="transmembrane region" description="Helical" evidence="6">
    <location>
        <begin position="835"/>
        <end position="855"/>
    </location>
</feature>
<dbReference type="InterPro" id="IPR036259">
    <property type="entry name" value="MFS_trans_sf"/>
</dbReference>
<feature type="transmembrane region" description="Helical" evidence="6">
    <location>
        <begin position="89"/>
        <end position="111"/>
    </location>
</feature>
<dbReference type="Pfam" id="PF07690">
    <property type="entry name" value="MFS_1"/>
    <property type="match status" value="2"/>
</dbReference>
<dbReference type="Gene3D" id="1.20.1250.20">
    <property type="entry name" value="MFS general substrate transporter like domains"/>
    <property type="match status" value="4"/>
</dbReference>
<dbReference type="FunFam" id="1.20.1250.20:FF:000068">
    <property type="entry name" value="MFS general substrate transporter"/>
    <property type="match status" value="2"/>
</dbReference>
<evidence type="ECO:0000256" key="6">
    <source>
        <dbReference type="SAM" id="Phobius"/>
    </source>
</evidence>
<dbReference type="GO" id="GO:0022857">
    <property type="term" value="F:transmembrane transporter activity"/>
    <property type="evidence" value="ECO:0007669"/>
    <property type="project" value="InterPro"/>
</dbReference>
<feature type="transmembrane region" description="Helical" evidence="6">
    <location>
        <begin position="811"/>
        <end position="828"/>
    </location>
</feature>
<dbReference type="SUPFAM" id="SSF103473">
    <property type="entry name" value="MFS general substrate transporter"/>
    <property type="match status" value="2"/>
</dbReference>
<dbReference type="PANTHER" id="PTHR43791:SF46">
    <property type="entry name" value="MAJOR FACILITATOR SUPERFAMILY (MFS) PROFILE DOMAIN-CONTAINING PROTEIN-RELATED"/>
    <property type="match status" value="1"/>
</dbReference>
<comment type="caution">
    <text evidence="8">The sequence shown here is derived from an EMBL/GenBank/DDBJ whole genome shotgun (WGS) entry which is preliminary data.</text>
</comment>
<feature type="transmembrane region" description="Helical" evidence="6">
    <location>
        <begin position="143"/>
        <end position="165"/>
    </location>
</feature>
<evidence type="ECO:0000313" key="9">
    <source>
        <dbReference type="Proteomes" id="UP000292702"/>
    </source>
</evidence>
<feature type="transmembrane region" description="Helical" evidence="6">
    <location>
        <begin position="407"/>
        <end position="427"/>
    </location>
</feature>
<dbReference type="CDD" id="cd17327">
    <property type="entry name" value="MFS_FEN2_like"/>
    <property type="match status" value="1"/>
</dbReference>
<protein>
    <recommendedName>
        <fullName evidence="7">Major facilitator superfamily (MFS) profile domain-containing protein</fullName>
    </recommendedName>
</protein>
<dbReference type="OrthoDB" id="2985014at2759"/>
<feature type="transmembrane region" description="Helical" evidence="6">
    <location>
        <begin position="346"/>
        <end position="363"/>
    </location>
</feature>
<feature type="transmembrane region" description="Helical" evidence="6">
    <location>
        <begin position="700"/>
        <end position="722"/>
    </location>
</feature>
<feature type="transmembrane region" description="Helical" evidence="6">
    <location>
        <begin position="602"/>
        <end position="621"/>
    </location>
</feature>
<evidence type="ECO:0000313" key="8">
    <source>
        <dbReference type="EMBL" id="TCD70506.1"/>
    </source>
</evidence>
<gene>
    <name evidence="8" type="ORF">EIP91_003267</name>
</gene>
<keyword evidence="2" id="KW-0813">Transport</keyword>
<dbReference type="InterPro" id="IPR011701">
    <property type="entry name" value="MFS"/>
</dbReference>
<proteinExistence type="predicted"/>
<dbReference type="Proteomes" id="UP000292702">
    <property type="component" value="Unassembled WGS sequence"/>
</dbReference>
<evidence type="ECO:0000256" key="4">
    <source>
        <dbReference type="ARBA" id="ARBA00022989"/>
    </source>
</evidence>
<feature type="domain" description="Major facilitator superfamily (MFS) profile" evidence="7">
    <location>
        <begin position="536"/>
        <end position="956"/>
    </location>
</feature>
<dbReference type="FunFam" id="1.20.1250.20:FF:000034">
    <property type="entry name" value="MFS general substrate transporter"/>
    <property type="match status" value="2"/>
</dbReference>
<feature type="transmembrane region" description="Helical" evidence="6">
    <location>
        <begin position="641"/>
        <end position="658"/>
    </location>
</feature>
<keyword evidence="5 6" id="KW-0472">Membrane</keyword>
<feature type="transmembrane region" description="Helical" evidence="6">
    <location>
        <begin position="536"/>
        <end position="554"/>
    </location>
</feature>
<feature type="transmembrane region" description="Helical" evidence="6">
    <location>
        <begin position="861"/>
        <end position="884"/>
    </location>
</feature>
<feature type="transmembrane region" description="Helical" evidence="6">
    <location>
        <begin position="177"/>
        <end position="199"/>
    </location>
</feature>
<comment type="subcellular location">
    <subcellularLocation>
        <location evidence="1">Membrane</location>
        <topology evidence="1">Multi-pass membrane protein</topology>
    </subcellularLocation>
</comment>
<accession>A0A4R0RRR8</accession>
<reference evidence="8 9" key="1">
    <citation type="submission" date="2018-11" db="EMBL/GenBank/DDBJ databases">
        <title>Genome assembly of Steccherinum ochraceum LE-BIN_3174, the white-rot fungus of the Steccherinaceae family (The Residual Polyporoid clade, Polyporales, Basidiomycota).</title>
        <authorList>
            <person name="Fedorova T.V."/>
            <person name="Glazunova O.A."/>
            <person name="Landesman E.O."/>
            <person name="Moiseenko K.V."/>
            <person name="Psurtseva N.V."/>
            <person name="Savinova O.S."/>
            <person name="Shakhova N.V."/>
            <person name="Tyazhelova T.V."/>
            <person name="Vasina D.V."/>
        </authorList>
    </citation>
    <scope>NUCLEOTIDE SEQUENCE [LARGE SCALE GENOMIC DNA]</scope>
    <source>
        <strain evidence="8 9">LE-BIN_3174</strain>
    </source>
</reference>
<feature type="transmembrane region" description="Helical" evidence="6">
    <location>
        <begin position="282"/>
        <end position="302"/>
    </location>
</feature>
<feature type="transmembrane region" description="Helical" evidence="6">
    <location>
        <begin position="667"/>
        <end position="688"/>
    </location>
</feature>
<dbReference type="PROSITE" id="PS50850">
    <property type="entry name" value="MFS"/>
    <property type="match status" value="2"/>
</dbReference>
<feature type="transmembrane region" description="Helical" evidence="6">
    <location>
        <begin position="322"/>
        <end position="339"/>
    </location>
</feature>
<feature type="transmembrane region" description="Helical" evidence="6">
    <location>
        <begin position="771"/>
        <end position="791"/>
    </location>
</feature>
<feature type="transmembrane region" description="Helical" evidence="6">
    <location>
        <begin position="211"/>
        <end position="233"/>
    </location>
</feature>
<dbReference type="PANTHER" id="PTHR43791">
    <property type="entry name" value="PERMEASE-RELATED"/>
    <property type="match status" value="1"/>
</dbReference>